<dbReference type="AlphaFoldDB" id="A0A0R3LPE2"/>
<dbReference type="InterPro" id="IPR011250">
    <property type="entry name" value="OMP/PagP_B-barrel"/>
</dbReference>
<evidence type="ECO:0000256" key="1">
    <source>
        <dbReference type="ARBA" id="ARBA00004442"/>
    </source>
</evidence>
<dbReference type="PANTHER" id="PTHR34001:SF3">
    <property type="entry name" value="BLL7405 PROTEIN"/>
    <property type="match status" value="1"/>
</dbReference>
<evidence type="ECO:0000256" key="4">
    <source>
        <dbReference type="ARBA" id="ARBA00023237"/>
    </source>
</evidence>
<keyword evidence="4" id="KW-0998">Cell outer membrane</keyword>
<evidence type="ECO:0000256" key="6">
    <source>
        <dbReference type="SAM" id="SignalP"/>
    </source>
</evidence>
<dbReference type="Pfam" id="PF13505">
    <property type="entry name" value="OMP_b-brl"/>
    <property type="match status" value="1"/>
</dbReference>
<evidence type="ECO:0000313" key="8">
    <source>
        <dbReference type="EMBL" id="KRR09620.1"/>
    </source>
</evidence>
<reference evidence="8 9" key="1">
    <citation type="submission" date="2014-03" db="EMBL/GenBank/DDBJ databases">
        <title>Bradyrhizobium valentinum sp. nov., isolated from effective nodules of Lupinus mariae-josephae, a lupine endemic of basic-lime soils in Eastern Spain.</title>
        <authorList>
            <person name="Duran D."/>
            <person name="Rey L."/>
            <person name="Navarro A."/>
            <person name="Busquets A."/>
            <person name="Imperial J."/>
            <person name="Ruiz-Argueso T."/>
        </authorList>
    </citation>
    <scope>NUCLEOTIDE SEQUENCE [LARGE SCALE GENOMIC DNA]</scope>
    <source>
        <strain evidence="8 9">PAC68</strain>
    </source>
</reference>
<dbReference type="EMBL" id="LLXZ01000071">
    <property type="protein sequence ID" value="KRR09620.1"/>
    <property type="molecule type" value="Genomic_DNA"/>
</dbReference>
<dbReference type="STRING" id="280332.CQ12_14160"/>
<proteinExistence type="inferred from homology"/>
<accession>A0A0R3LPE2</accession>
<dbReference type="Proteomes" id="UP000050863">
    <property type="component" value="Unassembled WGS sequence"/>
</dbReference>
<evidence type="ECO:0000256" key="2">
    <source>
        <dbReference type="ARBA" id="ARBA00022729"/>
    </source>
</evidence>
<dbReference type="GO" id="GO:0009279">
    <property type="term" value="C:cell outer membrane"/>
    <property type="evidence" value="ECO:0007669"/>
    <property type="project" value="UniProtKB-SubCell"/>
</dbReference>
<keyword evidence="3" id="KW-0472">Membrane</keyword>
<feature type="chain" id="PRO_5006443306" description="Outer membrane protein beta-barrel domain-containing protein" evidence="6">
    <location>
        <begin position="21"/>
        <end position="242"/>
    </location>
</feature>
<protein>
    <recommendedName>
        <fullName evidence="7">Outer membrane protein beta-barrel domain-containing protein</fullName>
    </recommendedName>
</protein>
<dbReference type="Gene3D" id="2.40.160.20">
    <property type="match status" value="1"/>
</dbReference>
<keyword evidence="9" id="KW-1185">Reference proteome</keyword>
<feature type="domain" description="Outer membrane protein beta-barrel" evidence="7">
    <location>
        <begin position="9"/>
        <end position="234"/>
    </location>
</feature>
<comment type="subcellular location">
    <subcellularLocation>
        <location evidence="1">Cell outer membrane</location>
    </subcellularLocation>
</comment>
<comment type="similarity">
    <text evidence="5">Belongs to the Omp25/RopB family.</text>
</comment>
<dbReference type="RefSeq" id="WP_057835485.1">
    <property type="nucleotide sequence ID" value="NZ_LLXZ01000071.1"/>
</dbReference>
<dbReference type="InterPro" id="IPR051692">
    <property type="entry name" value="OMP-like"/>
</dbReference>
<dbReference type="SUPFAM" id="SSF56925">
    <property type="entry name" value="OMPA-like"/>
    <property type="match status" value="1"/>
</dbReference>
<evidence type="ECO:0000313" key="9">
    <source>
        <dbReference type="Proteomes" id="UP000050863"/>
    </source>
</evidence>
<dbReference type="InterPro" id="IPR006315">
    <property type="entry name" value="OM_autotransptr_brl_dom"/>
</dbReference>
<feature type="signal peptide" evidence="6">
    <location>
        <begin position="1"/>
        <end position="20"/>
    </location>
</feature>
<comment type="caution">
    <text evidence="8">The sequence shown here is derived from an EMBL/GenBank/DDBJ whole genome shotgun (WGS) entry which is preliminary data.</text>
</comment>
<gene>
    <name evidence="8" type="ORF">CQ12_14160</name>
</gene>
<evidence type="ECO:0000259" key="7">
    <source>
        <dbReference type="Pfam" id="PF13505"/>
    </source>
</evidence>
<organism evidence="8 9">
    <name type="scientific">Bradyrhizobium jicamae</name>
    <dbReference type="NCBI Taxonomy" id="280332"/>
    <lineage>
        <taxon>Bacteria</taxon>
        <taxon>Pseudomonadati</taxon>
        <taxon>Pseudomonadota</taxon>
        <taxon>Alphaproteobacteria</taxon>
        <taxon>Hyphomicrobiales</taxon>
        <taxon>Nitrobacteraceae</taxon>
        <taxon>Bradyrhizobium</taxon>
    </lineage>
</organism>
<sequence length="242" mass="26173">MKKLAIAAAALVIGTASASAADLAARPYTKAPAPVVAVYNWTGFYIGAQVGYAWGDNSTTEFVTATGVPTGFTRGFNTDGFVGGGHIGYNWQFGQFVFGLEGDIEGADIKGGYRLANLNGTDFRIDAQASIRGRLGVAFNNSLLYVTGGAAWADMDHTYVFANTLFETHSSTRTGWTVGAGWEYGFTPNWSARLEYRYTDFGSFRNNSIFSFPGFTYEHDPVFHTVRGGISYRFGGPVVAKY</sequence>
<dbReference type="NCBIfam" id="TIGR01414">
    <property type="entry name" value="autotrans_barl"/>
    <property type="match status" value="1"/>
</dbReference>
<evidence type="ECO:0000256" key="5">
    <source>
        <dbReference type="ARBA" id="ARBA00038306"/>
    </source>
</evidence>
<evidence type="ECO:0000256" key="3">
    <source>
        <dbReference type="ARBA" id="ARBA00023136"/>
    </source>
</evidence>
<keyword evidence="2 6" id="KW-0732">Signal</keyword>
<dbReference type="PANTHER" id="PTHR34001">
    <property type="entry name" value="BLL7405 PROTEIN"/>
    <property type="match status" value="1"/>
</dbReference>
<dbReference type="InterPro" id="IPR027385">
    <property type="entry name" value="Beta-barrel_OMP"/>
</dbReference>
<name>A0A0R3LPE2_9BRAD</name>